<evidence type="ECO:0000313" key="3">
    <source>
        <dbReference type="Proteomes" id="UP000265140"/>
    </source>
</evidence>
<reference evidence="2" key="3">
    <citation type="submission" date="2025-09" db="UniProtKB">
        <authorList>
            <consortium name="Ensembl"/>
        </authorList>
    </citation>
    <scope>IDENTIFICATION</scope>
</reference>
<dbReference type="PANTHER" id="PTHR37680:SF1">
    <property type="entry name" value="C130050O18RIK PROTEIN"/>
    <property type="match status" value="1"/>
</dbReference>
<keyword evidence="1" id="KW-1133">Transmembrane helix</keyword>
<dbReference type="SUPFAM" id="SSF81321">
    <property type="entry name" value="Family A G protein-coupled receptor-like"/>
    <property type="match status" value="1"/>
</dbReference>
<evidence type="ECO:0000313" key="2">
    <source>
        <dbReference type="Ensembl" id="ENSELUP00000092696.1"/>
    </source>
</evidence>
<feature type="transmembrane region" description="Helical" evidence="1">
    <location>
        <begin position="285"/>
        <end position="304"/>
    </location>
</feature>
<dbReference type="GeneID" id="105021291"/>
<sequence length="350" mass="38698">MDNQTQSELQTEMSTTMQPFNLTLTSNSPPPSFTYDTIAANDLISRANYVYGFCALLGLASACFLLFGFVQSYRACRGLVWLDTLLWAFSGFQLLLLLLSLSSVAHRPNYLETTELGCAALAFMVNLASLCGLFLLVLMGYTLTYDPPTHTLMKRPGVCVGLVVLISFLCCLVLARLRNSTLITDRTNKCIIDPTKAGSYYAIAKLCLGVLIPFIILLGLLIGSCIRQWKSRSRFLSGSENGPVFLAVAAVLFVCQLFHCTALVRGARMNQTAELSPYEKAFMDLVEFVMFSGSCVCLVLVLLLHRPSRESLLEVMRRIGSCCRGLGGRQTHRHIMAPQIEIADTQSYDF</sequence>
<keyword evidence="3" id="KW-1185">Reference proteome</keyword>
<feature type="transmembrane region" description="Helical" evidence="1">
    <location>
        <begin position="49"/>
        <end position="67"/>
    </location>
</feature>
<keyword evidence="1" id="KW-0472">Membrane</keyword>
<feature type="transmembrane region" description="Helical" evidence="1">
    <location>
        <begin position="244"/>
        <end position="265"/>
    </location>
</feature>
<dbReference type="AlphaFoldDB" id="A0AAY5KVI5"/>
<proteinExistence type="predicted"/>
<feature type="transmembrane region" description="Helical" evidence="1">
    <location>
        <begin position="197"/>
        <end position="223"/>
    </location>
</feature>
<keyword evidence="1" id="KW-0812">Transmembrane</keyword>
<dbReference type="Ensembl" id="ENSELUT00000095940.1">
    <property type="protein sequence ID" value="ENSELUP00000092696.1"/>
    <property type="gene ID" value="ENSELUG00000041314.1"/>
</dbReference>
<evidence type="ECO:0000256" key="1">
    <source>
        <dbReference type="SAM" id="Phobius"/>
    </source>
</evidence>
<accession>A0AAY5KVI5</accession>
<dbReference type="KEGG" id="els:105021291"/>
<evidence type="ECO:0008006" key="4">
    <source>
        <dbReference type="Google" id="ProtNLM"/>
    </source>
</evidence>
<dbReference type="RefSeq" id="XP_010887154.1">
    <property type="nucleotide sequence ID" value="XM_010888852.4"/>
</dbReference>
<feature type="transmembrane region" description="Helical" evidence="1">
    <location>
        <begin position="79"/>
        <end position="99"/>
    </location>
</feature>
<reference evidence="2" key="2">
    <citation type="submission" date="2025-08" db="UniProtKB">
        <authorList>
            <consortium name="Ensembl"/>
        </authorList>
    </citation>
    <scope>IDENTIFICATION</scope>
</reference>
<dbReference type="Proteomes" id="UP000265140">
    <property type="component" value="Chromosome 5"/>
</dbReference>
<protein>
    <recommendedName>
        <fullName evidence="4">G-protein coupled receptors family 3 profile domain-containing protein</fullName>
    </recommendedName>
</protein>
<dbReference type="GeneTree" id="ENSGT00390000006068"/>
<name>A0AAY5KVI5_ESOLU</name>
<reference evidence="2 3" key="1">
    <citation type="submission" date="2020-02" db="EMBL/GenBank/DDBJ databases">
        <title>Esox lucius (northern pike) genome, fEsoLuc1, primary haplotype.</title>
        <authorList>
            <person name="Myers G."/>
            <person name="Karagic N."/>
            <person name="Meyer A."/>
            <person name="Pippel M."/>
            <person name="Reichard M."/>
            <person name="Winkler S."/>
            <person name="Tracey A."/>
            <person name="Sims Y."/>
            <person name="Howe K."/>
            <person name="Rhie A."/>
            <person name="Formenti G."/>
            <person name="Durbin R."/>
            <person name="Fedrigo O."/>
            <person name="Jarvis E.D."/>
        </authorList>
    </citation>
    <scope>NUCLEOTIDE SEQUENCE [LARGE SCALE GENOMIC DNA]</scope>
</reference>
<feature type="transmembrane region" description="Helical" evidence="1">
    <location>
        <begin position="119"/>
        <end position="145"/>
    </location>
</feature>
<dbReference type="PANTHER" id="PTHR37680">
    <property type="entry name" value="C130050O18RIK PROTEIN"/>
    <property type="match status" value="1"/>
</dbReference>
<dbReference type="Gene3D" id="1.20.1070.10">
    <property type="entry name" value="Rhodopsin 7-helix transmembrane proteins"/>
    <property type="match status" value="1"/>
</dbReference>
<organism evidence="2 3">
    <name type="scientific">Esox lucius</name>
    <name type="common">Northern pike</name>
    <dbReference type="NCBI Taxonomy" id="8010"/>
    <lineage>
        <taxon>Eukaryota</taxon>
        <taxon>Metazoa</taxon>
        <taxon>Chordata</taxon>
        <taxon>Craniata</taxon>
        <taxon>Vertebrata</taxon>
        <taxon>Euteleostomi</taxon>
        <taxon>Actinopterygii</taxon>
        <taxon>Neopterygii</taxon>
        <taxon>Teleostei</taxon>
        <taxon>Protacanthopterygii</taxon>
        <taxon>Esociformes</taxon>
        <taxon>Esocidae</taxon>
        <taxon>Esox</taxon>
    </lineage>
</organism>
<feature type="transmembrane region" description="Helical" evidence="1">
    <location>
        <begin position="157"/>
        <end position="177"/>
    </location>
</feature>